<dbReference type="GeneID" id="8507420"/>
<gene>
    <name evidence="11" type="ORF">BDBG_01407</name>
</gene>
<dbReference type="Gene3D" id="3.90.79.10">
    <property type="entry name" value="Nucleoside Triphosphate Pyrophosphohydrolase"/>
    <property type="match status" value="1"/>
</dbReference>
<dbReference type="RefSeq" id="XP_002628499.1">
    <property type="nucleotide sequence ID" value="XM_002628453.2"/>
</dbReference>
<dbReference type="Pfam" id="PF09296">
    <property type="entry name" value="NUDIX-like"/>
    <property type="match status" value="1"/>
</dbReference>
<dbReference type="InterPro" id="IPR049734">
    <property type="entry name" value="NudC-like_C"/>
</dbReference>
<evidence type="ECO:0000259" key="10">
    <source>
        <dbReference type="PROSITE" id="PS51462"/>
    </source>
</evidence>
<comment type="similarity">
    <text evidence="3">Belongs to the Nudix hydrolase family. NudC subfamily.</text>
</comment>
<evidence type="ECO:0000256" key="7">
    <source>
        <dbReference type="ARBA" id="ARBA00022842"/>
    </source>
</evidence>
<dbReference type="Proteomes" id="UP000002038">
    <property type="component" value="Unassembled WGS sequence"/>
</dbReference>
<dbReference type="InterPro" id="IPR020084">
    <property type="entry name" value="NUDIX_hydrolase_CS"/>
</dbReference>
<feature type="domain" description="Nudix hydrolase" evidence="10">
    <location>
        <begin position="246"/>
        <end position="379"/>
    </location>
</feature>
<evidence type="ECO:0000256" key="6">
    <source>
        <dbReference type="ARBA" id="ARBA00022801"/>
    </source>
</evidence>
<dbReference type="Gene3D" id="3.90.79.20">
    <property type="match status" value="1"/>
</dbReference>
<evidence type="ECO:0000256" key="3">
    <source>
        <dbReference type="ARBA" id="ARBA00009595"/>
    </source>
</evidence>
<proteinExistence type="inferred from homology"/>
<dbReference type="PANTHER" id="PTHR42904:SF6">
    <property type="entry name" value="NAD-CAPPED RNA HYDROLASE NUDT12"/>
    <property type="match status" value="1"/>
</dbReference>
<evidence type="ECO:0000256" key="2">
    <source>
        <dbReference type="ARBA" id="ARBA00001947"/>
    </source>
</evidence>
<dbReference type="Pfam" id="PF00293">
    <property type="entry name" value="NUDIX"/>
    <property type="match status" value="1"/>
</dbReference>
<comment type="cofactor">
    <cofactor evidence="1">
        <name>Mg(2+)</name>
        <dbReference type="ChEBI" id="CHEBI:18420"/>
    </cofactor>
</comment>
<dbReference type="GO" id="GO:0046872">
    <property type="term" value="F:metal ion binding"/>
    <property type="evidence" value="ECO:0007669"/>
    <property type="project" value="UniProtKB-KW"/>
</dbReference>
<dbReference type="STRING" id="559298.A0A179UCA8"/>
<dbReference type="EC" id="3.6.1.22" evidence="4"/>
<evidence type="ECO:0000313" key="12">
    <source>
        <dbReference type="Proteomes" id="UP000002038"/>
    </source>
</evidence>
<comment type="cofactor">
    <cofactor evidence="2">
        <name>Zn(2+)</name>
        <dbReference type="ChEBI" id="CHEBI:29105"/>
    </cofactor>
</comment>
<dbReference type="KEGG" id="bgh:BDBG_01407"/>
<name>A0A179UCA8_BLAGS</name>
<dbReference type="VEuPathDB" id="FungiDB:BDBG_01407"/>
<dbReference type="InterPro" id="IPR015375">
    <property type="entry name" value="NADH_PPase-like_N"/>
</dbReference>
<dbReference type="PROSITE" id="PS00893">
    <property type="entry name" value="NUDIX_BOX"/>
    <property type="match status" value="1"/>
</dbReference>
<keyword evidence="5" id="KW-0479">Metal-binding</keyword>
<keyword evidence="8" id="KW-0520">NAD</keyword>
<dbReference type="GO" id="GO:0005829">
    <property type="term" value="C:cytosol"/>
    <property type="evidence" value="ECO:0007669"/>
    <property type="project" value="TreeGrafter"/>
</dbReference>
<dbReference type="PANTHER" id="PTHR42904">
    <property type="entry name" value="NUDIX HYDROLASE, NUDC SUBFAMILY"/>
    <property type="match status" value="1"/>
</dbReference>
<dbReference type="GO" id="GO:0035529">
    <property type="term" value="F:NADH pyrophosphatase activity"/>
    <property type="evidence" value="ECO:0007669"/>
    <property type="project" value="TreeGrafter"/>
</dbReference>
<evidence type="ECO:0000256" key="9">
    <source>
        <dbReference type="ARBA" id="ARBA00023679"/>
    </source>
</evidence>
<dbReference type="GO" id="GO:0006742">
    <property type="term" value="P:NADP+ catabolic process"/>
    <property type="evidence" value="ECO:0007669"/>
    <property type="project" value="TreeGrafter"/>
</dbReference>
<dbReference type="GO" id="GO:0005777">
    <property type="term" value="C:peroxisome"/>
    <property type="evidence" value="ECO:0007669"/>
    <property type="project" value="TreeGrafter"/>
</dbReference>
<dbReference type="InterPro" id="IPR015797">
    <property type="entry name" value="NUDIX_hydrolase-like_dom_sf"/>
</dbReference>
<dbReference type="FunFam" id="3.90.79.10:FF:000042">
    <property type="entry name" value="Probable NADH pyrophosphatase"/>
    <property type="match status" value="1"/>
</dbReference>
<sequence>MSSAPSEAIADIPAPTHAQLDSMLSRKFGKETVNYFSSSRLNRVSFLRADGAFLSAAIRHPTSRFLLFNELNPLIRSPSELFYASYNDVKTLVPEDIFDKSEVDALKDFDPSVTKPLLIFLGLDETQTENTLSYKTYKGTPFFALDVTPRGTIEQPAKDIIATMEAKGLSFFRGRTVTTLPADIAAIYAQARAILDWNTRNIYCGTCGHLTMSVQAGTKRACPPHDPQGPRPPCSTRTTISNISFPRTDPTIIVVVVSHDGQRLLLGRQKRYPPNWYSTLAGFIEPAESVEDAVRREVWEESGVVVSRVVIHSTQPWPYPANLMIGAIAQVAKPEHEIISLQHDPELEDARWFSIAEAEEALKVGTSDLSGKPGSGYKEGGLRLPPRTAIAYQLIAAVVHGEFWGGISYANGPKM</sequence>
<dbReference type="SUPFAM" id="SSF55811">
    <property type="entry name" value="Nudix"/>
    <property type="match status" value="1"/>
</dbReference>
<evidence type="ECO:0000256" key="8">
    <source>
        <dbReference type="ARBA" id="ARBA00023027"/>
    </source>
</evidence>
<keyword evidence="12" id="KW-1185">Reference proteome</keyword>
<dbReference type="InterPro" id="IPR000086">
    <property type="entry name" value="NUDIX_hydrolase_dom"/>
</dbReference>
<evidence type="ECO:0000313" key="11">
    <source>
        <dbReference type="EMBL" id="OAT04928.1"/>
    </source>
</evidence>
<evidence type="ECO:0000256" key="1">
    <source>
        <dbReference type="ARBA" id="ARBA00001946"/>
    </source>
</evidence>
<dbReference type="InterPro" id="IPR050241">
    <property type="entry name" value="NAD-cap_RNA_hydrolase_NudC"/>
</dbReference>
<accession>A0A179UCA8</accession>
<dbReference type="AlphaFoldDB" id="A0A179UCA8"/>
<protein>
    <recommendedName>
        <fullName evidence="4">NAD(+) diphosphatase</fullName>
        <ecNumber evidence="4">3.6.1.22</ecNumber>
    </recommendedName>
</protein>
<evidence type="ECO:0000256" key="4">
    <source>
        <dbReference type="ARBA" id="ARBA00012381"/>
    </source>
</evidence>
<dbReference type="EMBL" id="GG657449">
    <property type="protein sequence ID" value="OAT04928.1"/>
    <property type="molecule type" value="Genomic_DNA"/>
</dbReference>
<keyword evidence="7" id="KW-0460">Magnesium</keyword>
<dbReference type="GO" id="GO:0019677">
    <property type="term" value="P:NAD+ catabolic process"/>
    <property type="evidence" value="ECO:0007669"/>
    <property type="project" value="TreeGrafter"/>
</dbReference>
<reference evidence="12" key="1">
    <citation type="journal article" date="2015" name="PLoS Genet.">
        <title>The dynamic genome and transcriptome of the human fungal pathogen Blastomyces and close relative Emmonsia.</title>
        <authorList>
            <person name="Munoz J.F."/>
            <person name="Gauthier G.M."/>
            <person name="Desjardins C.A."/>
            <person name="Gallo J.E."/>
            <person name="Holder J."/>
            <person name="Sullivan T.D."/>
            <person name="Marty A.J."/>
            <person name="Carmen J.C."/>
            <person name="Chen Z."/>
            <person name="Ding L."/>
            <person name="Gujja S."/>
            <person name="Magrini V."/>
            <person name="Misas E."/>
            <person name="Mitreva M."/>
            <person name="Priest M."/>
            <person name="Saif S."/>
            <person name="Whiston E.A."/>
            <person name="Young S."/>
            <person name="Zeng Q."/>
            <person name="Goldman W.E."/>
            <person name="Mardis E.R."/>
            <person name="Taylor J.W."/>
            <person name="McEwen J.G."/>
            <person name="Clay O.K."/>
            <person name="Klein B.S."/>
            <person name="Cuomo C.A."/>
        </authorList>
    </citation>
    <scope>NUCLEOTIDE SEQUENCE [LARGE SCALE GENOMIC DNA]</scope>
    <source>
        <strain evidence="12">SLH14081</strain>
    </source>
</reference>
<comment type="catalytic activity">
    <reaction evidence="9">
        <text>a 5'-end NAD(+)-phospho-ribonucleoside in mRNA + H2O = a 5'-end phospho-adenosine-phospho-ribonucleoside in mRNA + beta-nicotinamide D-ribonucleotide + 2 H(+)</text>
        <dbReference type="Rhea" id="RHEA:60876"/>
        <dbReference type="Rhea" id="RHEA-COMP:15698"/>
        <dbReference type="Rhea" id="RHEA-COMP:15719"/>
        <dbReference type="ChEBI" id="CHEBI:14649"/>
        <dbReference type="ChEBI" id="CHEBI:15377"/>
        <dbReference type="ChEBI" id="CHEBI:15378"/>
        <dbReference type="ChEBI" id="CHEBI:144029"/>
        <dbReference type="ChEBI" id="CHEBI:144051"/>
    </reaction>
    <physiologicalReaction direction="left-to-right" evidence="9">
        <dbReference type="Rhea" id="RHEA:60877"/>
    </physiologicalReaction>
</comment>
<dbReference type="PROSITE" id="PS51462">
    <property type="entry name" value="NUDIX"/>
    <property type="match status" value="1"/>
</dbReference>
<keyword evidence="6" id="KW-0378">Hydrolase</keyword>
<organism evidence="11 12">
    <name type="scientific">Blastomyces gilchristii (strain SLH14081)</name>
    <name type="common">Blastomyces dermatitidis</name>
    <dbReference type="NCBI Taxonomy" id="559298"/>
    <lineage>
        <taxon>Eukaryota</taxon>
        <taxon>Fungi</taxon>
        <taxon>Dikarya</taxon>
        <taxon>Ascomycota</taxon>
        <taxon>Pezizomycotina</taxon>
        <taxon>Eurotiomycetes</taxon>
        <taxon>Eurotiomycetidae</taxon>
        <taxon>Onygenales</taxon>
        <taxon>Ajellomycetaceae</taxon>
        <taxon>Blastomyces</taxon>
    </lineage>
</organism>
<dbReference type="CDD" id="cd03429">
    <property type="entry name" value="NUDIX_NADH_pyrophosphatase_Nudt13"/>
    <property type="match status" value="1"/>
</dbReference>
<evidence type="ECO:0000256" key="5">
    <source>
        <dbReference type="ARBA" id="ARBA00022723"/>
    </source>
</evidence>